<organism evidence="5 6">
    <name type="scientific">Cinchona calisaya</name>
    <dbReference type="NCBI Taxonomy" id="153742"/>
    <lineage>
        <taxon>Eukaryota</taxon>
        <taxon>Viridiplantae</taxon>
        <taxon>Streptophyta</taxon>
        <taxon>Embryophyta</taxon>
        <taxon>Tracheophyta</taxon>
        <taxon>Spermatophyta</taxon>
        <taxon>Magnoliopsida</taxon>
        <taxon>eudicotyledons</taxon>
        <taxon>Gunneridae</taxon>
        <taxon>Pentapetalae</taxon>
        <taxon>asterids</taxon>
        <taxon>lamiids</taxon>
        <taxon>Gentianales</taxon>
        <taxon>Rubiaceae</taxon>
        <taxon>Cinchonoideae</taxon>
        <taxon>Cinchoneae</taxon>
        <taxon>Cinchona</taxon>
    </lineage>
</organism>
<dbReference type="SUPFAM" id="SSF53098">
    <property type="entry name" value="Ribonuclease H-like"/>
    <property type="match status" value="1"/>
</dbReference>
<dbReference type="InterPro" id="IPR056924">
    <property type="entry name" value="SH3_Tf2-1"/>
</dbReference>
<dbReference type="InterPro" id="IPR012337">
    <property type="entry name" value="RNaseH-like_sf"/>
</dbReference>
<dbReference type="PROSITE" id="PS50013">
    <property type="entry name" value="CHROMO_2"/>
    <property type="match status" value="1"/>
</dbReference>
<dbReference type="PANTHER" id="PTHR37984:SF15">
    <property type="entry name" value="INTEGRASE CATALYTIC DOMAIN-CONTAINING PROTEIN"/>
    <property type="match status" value="1"/>
</dbReference>
<dbReference type="InterPro" id="IPR023779">
    <property type="entry name" value="Chromodomain_CS"/>
</dbReference>
<comment type="subcellular location">
    <subcellularLocation>
        <location evidence="1">Nucleus</location>
    </subcellularLocation>
</comment>
<feature type="non-terminal residue" evidence="5">
    <location>
        <position position="1"/>
    </location>
</feature>
<feature type="domain" description="Integrase catalytic" evidence="4">
    <location>
        <begin position="1"/>
        <end position="128"/>
    </location>
</feature>
<feature type="domain" description="Chromo" evidence="3">
    <location>
        <begin position="261"/>
        <end position="313"/>
    </location>
</feature>
<dbReference type="PROSITE" id="PS00598">
    <property type="entry name" value="CHROMO_1"/>
    <property type="match status" value="1"/>
</dbReference>
<name>A0ABD2YJ02_9GENT</name>
<dbReference type="InterPro" id="IPR036397">
    <property type="entry name" value="RNaseH_sf"/>
</dbReference>
<dbReference type="EMBL" id="JBJUIK010000013">
    <property type="protein sequence ID" value="KAL3507365.1"/>
    <property type="molecule type" value="Genomic_DNA"/>
</dbReference>
<dbReference type="InterPro" id="IPR016197">
    <property type="entry name" value="Chromo-like_dom_sf"/>
</dbReference>
<evidence type="ECO:0000313" key="6">
    <source>
        <dbReference type="Proteomes" id="UP001630127"/>
    </source>
</evidence>
<dbReference type="Pfam" id="PF00385">
    <property type="entry name" value="Chromo"/>
    <property type="match status" value="1"/>
</dbReference>
<keyword evidence="2" id="KW-0539">Nucleus</keyword>
<dbReference type="InterPro" id="IPR000953">
    <property type="entry name" value="Chromo/chromo_shadow_dom"/>
</dbReference>
<keyword evidence="6" id="KW-1185">Reference proteome</keyword>
<accession>A0ABD2YJ02</accession>
<evidence type="ECO:0000313" key="5">
    <source>
        <dbReference type="EMBL" id="KAL3507365.1"/>
    </source>
</evidence>
<dbReference type="Pfam" id="PF24626">
    <property type="entry name" value="SH3_Tf2-1"/>
    <property type="match status" value="1"/>
</dbReference>
<dbReference type="InterPro" id="IPR001584">
    <property type="entry name" value="Integrase_cat-core"/>
</dbReference>
<dbReference type="InterPro" id="IPR023780">
    <property type="entry name" value="Chromo_domain"/>
</dbReference>
<dbReference type="PROSITE" id="PS50994">
    <property type="entry name" value="INTEGRASE"/>
    <property type="match status" value="1"/>
</dbReference>
<dbReference type="Gene3D" id="2.40.50.40">
    <property type="match status" value="1"/>
</dbReference>
<evidence type="ECO:0000256" key="1">
    <source>
        <dbReference type="ARBA" id="ARBA00004123"/>
    </source>
</evidence>
<reference evidence="5 6" key="1">
    <citation type="submission" date="2024-11" db="EMBL/GenBank/DDBJ databases">
        <title>A near-complete genome assembly of Cinchona calisaya.</title>
        <authorList>
            <person name="Lian D.C."/>
            <person name="Zhao X.W."/>
            <person name="Wei L."/>
        </authorList>
    </citation>
    <scope>NUCLEOTIDE SEQUENCE [LARGE SCALE GENOMIC DNA]</scope>
    <source>
        <tissue evidence="5">Nenye</tissue>
    </source>
</reference>
<dbReference type="Gene3D" id="3.30.420.10">
    <property type="entry name" value="Ribonuclease H-like superfamily/Ribonuclease H"/>
    <property type="match status" value="1"/>
</dbReference>
<proteinExistence type="predicted"/>
<dbReference type="SMART" id="SM00298">
    <property type="entry name" value="CHROMO"/>
    <property type="match status" value="1"/>
</dbReference>
<evidence type="ECO:0000259" key="3">
    <source>
        <dbReference type="PROSITE" id="PS50013"/>
    </source>
</evidence>
<comment type="caution">
    <text evidence="5">The sequence shown here is derived from an EMBL/GenBank/DDBJ whole genome shotgun (WGS) entry which is preliminary data.</text>
</comment>
<dbReference type="InterPro" id="IPR050951">
    <property type="entry name" value="Retrovirus_Pol_polyprotein"/>
</dbReference>
<evidence type="ECO:0000259" key="4">
    <source>
        <dbReference type="PROSITE" id="PS50994"/>
    </source>
</evidence>
<protein>
    <submittedName>
        <fullName evidence="5">Uncharacterized protein</fullName>
    </submittedName>
</protein>
<gene>
    <name evidence="5" type="ORF">ACH5RR_032747</name>
</gene>
<dbReference type="CDD" id="cd00024">
    <property type="entry name" value="CD_CSD"/>
    <property type="match status" value="1"/>
</dbReference>
<dbReference type="AlphaFoldDB" id="A0ABD2YJ02"/>
<dbReference type="Proteomes" id="UP001630127">
    <property type="component" value="Unassembled WGS sequence"/>
</dbReference>
<evidence type="ECO:0000256" key="2">
    <source>
        <dbReference type="ARBA" id="ARBA00023242"/>
    </source>
</evidence>
<dbReference type="SUPFAM" id="SSF54160">
    <property type="entry name" value="Chromo domain-like"/>
    <property type="match status" value="1"/>
</dbReference>
<sequence>DCPAEEAARLFMKHIIKYWGVPRTIVSDRDPRFTGKFWTELFELLGSELNMSTSSHPQTDGQTERANALLELYLRHYVSSTQQNWAKLLDVAQFSFNLQVNESTGKSLFEIVMGQQPLTPSTVVEGQKGGNPAAYELAKTWQEEADLARASLQKAAKKMKKWADEKRRFHEFEEGDLVLVKMHSILRYRKMHKGLLRRYEGPFKVLRRVGKVAYKVELPSKLKLHPVFHVSLLKPYHGDEEDPNRGLSQRAPMGAKTSYDHEVDCILKVREVHKRYCKPRIEYKVRWKGLPKSKDSWEPGEALWQFKKQIDAFNTAKANEDVARIGGGE</sequence>
<dbReference type="PANTHER" id="PTHR37984">
    <property type="entry name" value="PROTEIN CBG26694"/>
    <property type="match status" value="1"/>
</dbReference>
<dbReference type="GO" id="GO:0005634">
    <property type="term" value="C:nucleus"/>
    <property type="evidence" value="ECO:0007669"/>
    <property type="project" value="UniProtKB-SubCell"/>
</dbReference>